<reference evidence="2 3" key="1">
    <citation type="submission" date="2019-06" db="EMBL/GenBank/DDBJ databases">
        <title>A complete genome sequence for Luteibacter pinisoli MAH-14.</title>
        <authorList>
            <person name="Baltrus D.A."/>
        </authorList>
    </citation>
    <scope>NUCLEOTIDE SEQUENCE [LARGE SCALE GENOMIC DNA]</scope>
    <source>
        <strain evidence="2 3">MAH-14</strain>
    </source>
</reference>
<dbReference type="SUPFAM" id="SSF55486">
    <property type="entry name" value="Metalloproteases ('zincins'), catalytic domain"/>
    <property type="match status" value="1"/>
</dbReference>
<dbReference type="OrthoDB" id="5951339at2"/>
<accession>A0A4Y5Z8S0</accession>
<evidence type="ECO:0000313" key="2">
    <source>
        <dbReference type="EMBL" id="QDE40735.1"/>
    </source>
</evidence>
<organism evidence="2 3">
    <name type="scientific">Luteibacter pinisoli</name>
    <dbReference type="NCBI Taxonomy" id="2589080"/>
    <lineage>
        <taxon>Bacteria</taxon>
        <taxon>Pseudomonadati</taxon>
        <taxon>Pseudomonadota</taxon>
        <taxon>Gammaproteobacteria</taxon>
        <taxon>Lysobacterales</taxon>
        <taxon>Rhodanobacteraceae</taxon>
        <taxon>Luteibacter</taxon>
    </lineage>
</organism>
<protein>
    <recommendedName>
        <fullName evidence="4">Peptidase M12B domain-containing protein</fullName>
    </recommendedName>
</protein>
<sequence>MIQRTDFPPACRRLRDTVLALAAAVGFVPMARADDAPAPIHVFAYVHDEIGASDERLQKRHFAPWLKEMRRLLPERRVEIHLRRDIPGITDIAYGKVGALFAWRSALEASPLEGETPGVRTAGRYNILLVKRRWVFPGAAGAAIQNGGPYAFASITQGASVPAHELGHLLGAVHAGAARRPDPVLTQCASLMWPEARALPSCWDYSETNAAQIQANRPDWDPQGPPPAPGLPDAEPAYTPGHADPL</sequence>
<gene>
    <name evidence="2" type="ORF">FIV34_16735</name>
</gene>
<dbReference type="KEGG" id="lpy:FIV34_16735"/>
<evidence type="ECO:0008006" key="4">
    <source>
        <dbReference type="Google" id="ProtNLM"/>
    </source>
</evidence>
<name>A0A4Y5Z8S0_9GAMM</name>
<evidence type="ECO:0000256" key="1">
    <source>
        <dbReference type="SAM" id="MobiDB-lite"/>
    </source>
</evidence>
<dbReference type="AlphaFoldDB" id="A0A4Y5Z8S0"/>
<dbReference type="Proteomes" id="UP000316093">
    <property type="component" value="Chromosome"/>
</dbReference>
<dbReference type="RefSeq" id="WP_139984660.1">
    <property type="nucleotide sequence ID" value="NZ_CP041046.1"/>
</dbReference>
<dbReference type="EMBL" id="CP041046">
    <property type="protein sequence ID" value="QDE40735.1"/>
    <property type="molecule type" value="Genomic_DNA"/>
</dbReference>
<proteinExistence type="predicted"/>
<keyword evidence="3" id="KW-1185">Reference proteome</keyword>
<feature type="region of interest" description="Disordered" evidence="1">
    <location>
        <begin position="213"/>
        <end position="246"/>
    </location>
</feature>
<evidence type="ECO:0000313" key="3">
    <source>
        <dbReference type="Proteomes" id="UP000316093"/>
    </source>
</evidence>